<dbReference type="InterPro" id="IPR050396">
    <property type="entry name" value="Glycosyltr_51/Transpeptidase"/>
</dbReference>
<evidence type="ECO:0000256" key="8">
    <source>
        <dbReference type="ARBA" id="ARBA00022676"/>
    </source>
</evidence>
<evidence type="ECO:0000256" key="19">
    <source>
        <dbReference type="ARBA" id="ARBA00049902"/>
    </source>
</evidence>
<keyword evidence="8" id="KW-0328">Glycosyltransferase</keyword>
<comment type="similarity">
    <text evidence="2">In the C-terminal section; belongs to the transpeptidase family.</text>
</comment>
<dbReference type="GO" id="GO:0071555">
    <property type="term" value="P:cell wall organization"/>
    <property type="evidence" value="ECO:0007669"/>
    <property type="project" value="UniProtKB-KW"/>
</dbReference>
<accession>G5JNC5</accession>
<evidence type="ECO:0000256" key="17">
    <source>
        <dbReference type="ARBA" id="ARBA00023316"/>
    </source>
</evidence>
<evidence type="ECO:0000256" key="4">
    <source>
        <dbReference type="ARBA" id="ARBA00022475"/>
    </source>
</evidence>
<dbReference type="AlphaFoldDB" id="G5JNC5"/>
<evidence type="ECO:0000256" key="3">
    <source>
        <dbReference type="ARBA" id="ARBA00007739"/>
    </source>
</evidence>
<dbReference type="EMBL" id="AEUV02000002">
    <property type="protein sequence ID" value="EHI74924.1"/>
    <property type="molecule type" value="Genomic_DNA"/>
</dbReference>
<evidence type="ECO:0000256" key="18">
    <source>
        <dbReference type="ARBA" id="ARBA00034000"/>
    </source>
</evidence>
<dbReference type="InterPro" id="IPR012338">
    <property type="entry name" value="Beta-lactam/transpept-like"/>
</dbReference>
<keyword evidence="17" id="KW-0961">Cell wall biogenesis/degradation</keyword>
<keyword evidence="7" id="KW-0645">Protease</keyword>
<keyword evidence="16" id="KW-0511">Multifunctional enzyme</keyword>
<evidence type="ECO:0000256" key="14">
    <source>
        <dbReference type="ARBA" id="ARBA00022989"/>
    </source>
</evidence>
<keyword evidence="13" id="KW-0573">Peptidoglycan synthesis</keyword>
<organism evidence="24 25">
    <name type="scientific">Streptococcus criceti HS-6</name>
    <dbReference type="NCBI Taxonomy" id="873449"/>
    <lineage>
        <taxon>Bacteria</taxon>
        <taxon>Bacillati</taxon>
        <taxon>Bacillota</taxon>
        <taxon>Bacilli</taxon>
        <taxon>Lactobacillales</taxon>
        <taxon>Streptococcaceae</taxon>
        <taxon>Streptococcus</taxon>
    </lineage>
</organism>
<feature type="transmembrane region" description="Helical" evidence="21">
    <location>
        <begin position="107"/>
        <end position="127"/>
    </location>
</feature>
<evidence type="ECO:0000256" key="13">
    <source>
        <dbReference type="ARBA" id="ARBA00022984"/>
    </source>
</evidence>
<feature type="domain" description="Penicillin-binding protein transpeptidase" evidence="22">
    <location>
        <begin position="422"/>
        <end position="693"/>
    </location>
</feature>
<dbReference type="GO" id="GO:0005576">
    <property type="term" value="C:extracellular region"/>
    <property type="evidence" value="ECO:0007669"/>
    <property type="project" value="UniProtKB-SubCell"/>
</dbReference>
<evidence type="ECO:0000256" key="15">
    <source>
        <dbReference type="ARBA" id="ARBA00023136"/>
    </source>
</evidence>
<dbReference type="GO" id="GO:0008955">
    <property type="term" value="F:peptidoglycan glycosyltransferase activity"/>
    <property type="evidence" value="ECO:0007669"/>
    <property type="project" value="UniProtKB-EC"/>
</dbReference>
<evidence type="ECO:0000313" key="24">
    <source>
        <dbReference type="EMBL" id="EHI74924.1"/>
    </source>
</evidence>
<dbReference type="Pfam" id="PF00912">
    <property type="entry name" value="Transgly"/>
    <property type="match status" value="1"/>
</dbReference>
<feature type="compositionally biased region" description="Low complexity" evidence="20">
    <location>
        <begin position="725"/>
        <end position="735"/>
    </location>
</feature>
<evidence type="ECO:0000256" key="5">
    <source>
        <dbReference type="ARBA" id="ARBA00022525"/>
    </source>
</evidence>
<dbReference type="GO" id="GO:0006508">
    <property type="term" value="P:proteolysis"/>
    <property type="evidence" value="ECO:0007669"/>
    <property type="project" value="UniProtKB-KW"/>
</dbReference>
<dbReference type="STRING" id="873449.STRCR_0162"/>
<evidence type="ECO:0000256" key="7">
    <source>
        <dbReference type="ARBA" id="ARBA00022670"/>
    </source>
</evidence>
<evidence type="ECO:0000259" key="22">
    <source>
        <dbReference type="Pfam" id="PF00905"/>
    </source>
</evidence>
<dbReference type="GO" id="GO:0009002">
    <property type="term" value="F:serine-type D-Ala-D-Ala carboxypeptidase activity"/>
    <property type="evidence" value="ECO:0007669"/>
    <property type="project" value="UniProtKB-EC"/>
</dbReference>
<dbReference type="NCBIfam" id="TIGR02074">
    <property type="entry name" value="PBP_1a_fam"/>
    <property type="match status" value="1"/>
</dbReference>
<keyword evidence="25" id="KW-1185">Reference proteome</keyword>
<keyword evidence="14 21" id="KW-1133">Transmembrane helix</keyword>
<evidence type="ECO:0000256" key="10">
    <source>
        <dbReference type="ARBA" id="ARBA00022692"/>
    </source>
</evidence>
<keyword evidence="6" id="KW-0121">Carboxypeptidase</keyword>
<evidence type="ECO:0000256" key="20">
    <source>
        <dbReference type="SAM" id="MobiDB-lite"/>
    </source>
</evidence>
<evidence type="ECO:0000256" key="12">
    <source>
        <dbReference type="ARBA" id="ARBA00022960"/>
    </source>
</evidence>
<keyword evidence="4" id="KW-1003">Cell membrane</keyword>
<comment type="catalytic activity">
    <reaction evidence="19">
        <text>[GlcNAc-(1-&gt;4)-Mur2Ac(oyl-L-Ala-gamma-D-Glu-L-Lys-D-Ala-D-Ala)](n)-di-trans,octa-cis-undecaprenyl diphosphate + beta-D-GlcNAc-(1-&gt;4)-Mur2Ac(oyl-L-Ala-gamma-D-Glu-L-Lys-D-Ala-D-Ala)-di-trans,octa-cis-undecaprenyl diphosphate = [GlcNAc-(1-&gt;4)-Mur2Ac(oyl-L-Ala-gamma-D-Glu-L-Lys-D-Ala-D-Ala)](n+1)-di-trans,octa-cis-undecaprenyl diphosphate + di-trans,octa-cis-undecaprenyl diphosphate + H(+)</text>
        <dbReference type="Rhea" id="RHEA:23708"/>
        <dbReference type="Rhea" id="RHEA-COMP:9602"/>
        <dbReference type="Rhea" id="RHEA-COMP:9603"/>
        <dbReference type="ChEBI" id="CHEBI:15378"/>
        <dbReference type="ChEBI" id="CHEBI:58405"/>
        <dbReference type="ChEBI" id="CHEBI:60033"/>
        <dbReference type="ChEBI" id="CHEBI:78435"/>
        <dbReference type="EC" id="2.4.99.28"/>
    </reaction>
</comment>
<dbReference type="SUPFAM" id="SSF53955">
    <property type="entry name" value="Lysozyme-like"/>
    <property type="match status" value="1"/>
</dbReference>
<evidence type="ECO:0000256" key="6">
    <source>
        <dbReference type="ARBA" id="ARBA00022645"/>
    </source>
</evidence>
<dbReference type="SUPFAM" id="SSF56601">
    <property type="entry name" value="beta-lactamase/transpeptidase-like"/>
    <property type="match status" value="1"/>
</dbReference>
<dbReference type="GO" id="GO:0008658">
    <property type="term" value="F:penicillin binding"/>
    <property type="evidence" value="ECO:0007669"/>
    <property type="project" value="InterPro"/>
</dbReference>
<proteinExistence type="inferred from homology"/>
<comment type="caution">
    <text evidence="24">The sequence shown here is derived from an EMBL/GenBank/DDBJ whole genome shotgun (WGS) entry which is preliminary data.</text>
</comment>
<gene>
    <name evidence="24" type="primary">pbp2A</name>
    <name evidence="24" type="ORF">STRCR_0162</name>
</gene>
<keyword evidence="11" id="KW-0378">Hydrolase</keyword>
<keyword evidence="5" id="KW-0964">Secreted</keyword>
<evidence type="ECO:0000256" key="11">
    <source>
        <dbReference type="ARBA" id="ARBA00022801"/>
    </source>
</evidence>
<feature type="region of interest" description="Disordered" evidence="20">
    <location>
        <begin position="721"/>
        <end position="741"/>
    </location>
</feature>
<dbReference type="Gene3D" id="3.40.710.10">
    <property type="entry name" value="DD-peptidase/beta-lactamase superfamily"/>
    <property type="match status" value="1"/>
</dbReference>
<dbReference type="eggNOG" id="COG0744">
    <property type="taxonomic scope" value="Bacteria"/>
</dbReference>
<dbReference type="Pfam" id="PF00905">
    <property type="entry name" value="Transpeptidase"/>
    <property type="match status" value="1"/>
</dbReference>
<comment type="catalytic activity">
    <reaction evidence="18">
        <text>Preferential cleavage: (Ac)2-L-Lys-D-Ala-|-D-Ala. Also transpeptidation of peptidyl-alanyl moieties that are N-acyl substituents of D-alanine.</text>
        <dbReference type="EC" id="3.4.16.4"/>
    </reaction>
</comment>
<dbReference type="GO" id="GO:0008360">
    <property type="term" value="P:regulation of cell shape"/>
    <property type="evidence" value="ECO:0007669"/>
    <property type="project" value="UniProtKB-KW"/>
</dbReference>
<dbReference type="Gene3D" id="6.20.370.110">
    <property type="match status" value="1"/>
</dbReference>
<dbReference type="InterPro" id="IPR001460">
    <property type="entry name" value="PCN-bd_Tpept"/>
</dbReference>
<name>G5JNC5_STRCG</name>
<keyword evidence="15 21" id="KW-0472">Membrane</keyword>
<keyword evidence="12" id="KW-0133">Cell shape</keyword>
<reference evidence="24" key="1">
    <citation type="submission" date="2011-07" db="EMBL/GenBank/DDBJ databases">
        <authorList>
            <person name="Stanhope M.J."/>
            <person name="Durkin A.S."/>
            <person name="Hostetler J."/>
            <person name="Kim M."/>
            <person name="Radune D."/>
            <person name="Singh I."/>
            <person name="Town C.D."/>
        </authorList>
    </citation>
    <scope>NUCLEOTIDE SEQUENCE [LARGE SCALE GENOMIC DNA]</scope>
    <source>
        <strain evidence="24">HS-6</strain>
    </source>
</reference>
<dbReference type="PANTHER" id="PTHR32282">
    <property type="entry name" value="BINDING PROTEIN TRANSPEPTIDASE, PUTATIVE-RELATED"/>
    <property type="match status" value="1"/>
</dbReference>
<feature type="domain" description="Glycosyl transferase family 51" evidence="23">
    <location>
        <begin position="154"/>
        <end position="320"/>
    </location>
</feature>
<dbReference type="Gene3D" id="1.10.3810.10">
    <property type="entry name" value="Biosynthetic peptidoglycan transglycosylase-like"/>
    <property type="match status" value="1"/>
</dbReference>
<evidence type="ECO:0000256" key="21">
    <source>
        <dbReference type="SAM" id="Phobius"/>
    </source>
</evidence>
<evidence type="ECO:0000259" key="23">
    <source>
        <dbReference type="Pfam" id="PF00912"/>
    </source>
</evidence>
<keyword evidence="9" id="KW-0808">Transferase</keyword>
<dbReference type="GO" id="GO:0030288">
    <property type="term" value="C:outer membrane-bounded periplasmic space"/>
    <property type="evidence" value="ECO:0007669"/>
    <property type="project" value="TreeGrafter"/>
</dbReference>
<evidence type="ECO:0000256" key="9">
    <source>
        <dbReference type="ARBA" id="ARBA00022679"/>
    </source>
</evidence>
<dbReference type="InterPro" id="IPR023346">
    <property type="entry name" value="Lysozyme-like_dom_sf"/>
</dbReference>
<sequence length="781" mass="86653">MKFLEMIKKGVKKLGSKLLTLISNKKQNRQSSVKASPSDEDNGLSMTQKLESVPVRESDYHRSRTHHQSRLDKLVEKYPRLAFLKLIIPDKQSWIRRFWRRYNLSRILLLGVSLFVLFTAAYLFYLAKTTNVSDLQDALKSSTVIYDRKGKEAGTLMGNKGTYVELDQISDDLENAVIATEDRSFYKNHGINYKRFFLAVFTAGRFGGGSTITQQLAKNAYLSQEQTVTRKAKEFFLAVELNKKYSKKQILTMYLNNAYFGNGVWGVEDASQKYFGTSAADLTTDEAATLAGMLKGPEIYNPLYSKENATNRRDTVLQNMVNAGFLKEADARSFKAVDVSSRLQDTYSGKNESYNYPSYFDAVVNEAINKYGVSEKDILNNGYKIYTELDSDYQEGMQTVYSDTSIFPTSPYDGSSAQSASVAVDPSTGGVRSLVGRLNSTEDPTFRSYNYATQSSRSPGSTIKPLVVYSPAISEGYDIDEDLPNTVQDYDGYAPSNYAGIESDKIPMYQALANSYNIPAVYLLHEMGVDTAFDYGKKFGLNMDKVPKNLGVALGGSVTTNPLEMAQAYSTFANDGVMNEAHFITKIETASGKPVAEYKKASSRVISKSVSDKMTSMMLGTFSNGTAVSANAYGYTMAGKTGTTETSFNEDLIGDEWVIGYTPDVVIAQWMGFEHTDENHYIVDDYGASDNVFSQTASYILPYTKGTEFTQRNAYASDGQSLTYDASNKDSSSNSDESKDIIDKIQDAAENAKDKVNKAVDDSGLVDKAKDAWDTVKGWFQ</sequence>
<dbReference type="FunFam" id="1.10.3810.10:FF:000001">
    <property type="entry name" value="Penicillin-binding protein 1A"/>
    <property type="match status" value="1"/>
</dbReference>
<comment type="similarity">
    <text evidence="3">In the N-terminal section; belongs to the glycosyltransferase 51 family.</text>
</comment>
<dbReference type="GO" id="GO:0009252">
    <property type="term" value="P:peptidoglycan biosynthetic process"/>
    <property type="evidence" value="ECO:0007669"/>
    <property type="project" value="UniProtKB-KW"/>
</dbReference>
<dbReference type="InterPro" id="IPR053473">
    <property type="entry name" value="Cell_Wall_Biosynth_Protein"/>
</dbReference>
<evidence type="ECO:0000313" key="25">
    <source>
        <dbReference type="Proteomes" id="UP000004322"/>
    </source>
</evidence>
<dbReference type="PANTHER" id="PTHR32282:SF32">
    <property type="entry name" value="PENICILLIN-BINDING PROTEIN 2A"/>
    <property type="match status" value="1"/>
</dbReference>
<dbReference type="InterPro" id="IPR036950">
    <property type="entry name" value="PBP_transglycosylase"/>
</dbReference>
<protein>
    <submittedName>
        <fullName evidence="24">Penicillin-binding protein 2A</fullName>
    </submittedName>
</protein>
<dbReference type="Proteomes" id="UP000004322">
    <property type="component" value="Unassembled WGS sequence"/>
</dbReference>
<evidence type="ECO:0000256" key="16">
    <source>
        <dbReference type="ARBA" id="ARBA00023268"/>
    </source>
</evidence>
<dbReference type="NCBIfam" id="NF038276">
    <property type="entry name" value="strep_PBP2A"/>
    <property type="match status" value="1"/>
</dbReference>
<comment type="subcellular location">
    <subcellularLocation>
        <location evidence="1">Secreted</location>
    </subcellularLocation>
</comment>
<dbReference type="RefSeq" id="WP_004228797.1">
    <property type="nucleotide sequence ID" value="NZ_AEUV02000002.1"/>
</dbReference>
<keyword evidence="10 21" id="KW-0812">Transmembrane</keyword>
<evidence type="ECO:0000256" key="2">
    <source>
        <dbReference type="ARBA" id="ARBA00007090"/>
    </source>
</evidence>
<dbReference type="InterPro" id="IPR001264">
    <property type="entry name" value="Glyco_trans_51"/>
</dbReference>
<dbReference type="OrthoDB" id="9766909at2"/>
<evidence type="ECO:0000256" key="1">
    <source>
        <dbReference type="ARBA" id="ARBA00004613"/>
    </source>
</evidence>